<feature type="domain" description="HTH tetR-type" evidence="4">
    <location>
        <begin position="21"/>
        <end position="81"/>
    </location>
</feature>
<dbReference type="Pfam" id="PF17920">
    <property type="entry name" value="TetR_C_16"/>
    <property type="match status" value="1"/>
</dbReference>
<dbReference type="InterPro" id="IPR036271">
    <property type="entry name" value="Tet_transcr_reg_TetR-rel_C_sf"/>
</dbReference>
<evidence type="ECO:0000256" key="1">
    <source>
        <dbReference type="ARBA" id="ARBA00023125"/>
    </source>
</evidence>
<evidence type="ECO:0000259" key="4">
    <source>
        <dbReference type="PROSITE" id="PS50977"/>
    </source>
</evidence>
<organism evidence="5 6">
    <name type="scientific">Gordonia hankookensis</name>
    <dbReference type="NCBI Taxonomy" id="589403"/>
    <lineage>
        <taxon>Bacteria</taxon>
        <taxon>Bacillati</taxon>
        <taxon>Actinomycetota</taxon>
        <taxon>Actinomycetes</taxon>
        <taxon>Mycobacteriales</taxon>
        <taxon>Gordoniaceae</taxon>
        <taxon>Gordonia</taxon>
    </lineage>
</organism>
<dbReference type="Gene3D" id="1.10.357.10">
    <property type="entry name" value="Tetracycline Repressor, domain 2"/>
    <property type="match status" value="1"/>
</dbReference>
<dbReference type="PANTHER" id="PTHR30055">
    <property type="entry name" value="HTH-TYPE TRANSCRIPTIONAL REGULATOR RUTR"/>
    <property type="match status" value="1"/>
</dbReference>
<dbReference type="PANTHER" id="PTHR30055:SF235">
    <property type="entry name" value="TRANSCRIPTIONAL REGULATORY PROTEIN"/>
    <property type="match status" value="1"/>
</dbReference>
<feature type="region of interest" description="Disordered" evidence="3">
    <location>
        <begin position="1"/>
        <end position="24"/>
    </location>
</feature>
<protein>
    <submittedName>
        <fullName evidence="5">TetR/AcrR family transcriptional regulator</fullName>
    </submittedName>
</protein>
<dbReference type="RefSeq" id="WP_190268473.1">
    <property type="nucleotide sequence ID" value="NZ_BAABAD010000004.1"/>
</dbReference>
<dbReference type="SUPFAM" id="SSF48498">
    <property type="entry name" value="Tetracyclin repressor-like, C-terminal domain"/>
    <property type="match status" value="1"/>
</dbReference>
<dbReference type="Pfam" id="PF00440">
    <property type="entry name" value="TetR_N"/>
    <property type="match status" value="1"/>
</dbReference>
<keyword evidence="6" id="KW-1185">Reference proteome</keyword>
<dbReference type="Proteomes" id="UP000602395">
    <property type="component" value="Unassembled WGS sequence"/>
</dbReference>
<evidence type="ECO:0000256" key="2">
    <source>
        <dbReference type="PROSITE-ProRule" id="PRU00335"/>
    </source>
</evidence>
<dbReference type="EMBL" id="JACWMS010000005">
    <property type="protein sequence ID" value="MBD1322068.1"/>
    <property type="molecule type" value="Genomic_DNA"/>
</dbReference>
<dbReference type="InterPro" id="IPR009057">
    <property type="entry name" value="Homeodomain-like_sf"/>
</dbReference>
<dbReference type="InterPro" id="IPR050109">
    <property type="entry name" value="HTH-type_TetR-like_transc_reg"/>
</dbReference>
<gene>
    <name evidence="5" type="ORF">IDF66_21030</name>
</gene>
<dbReference type="InterPro" id="IPR041678">
    <property type="entry name" value="TetR_C_16"/>
</dbReference>
<dbReference type="InterPro" id="IPR001647">
    <property type="entry name" value="HTH_TetR"/>
</dbReference>
<name>A0ABR7WH27_9ACTN</name>
<dbReference type="PROSITE" id="PS50977">
    <property type="entry name" value="HTH_TETR_2"/>
    <property type="match status" value="1"/>
</dbReference>
<dbReference type="PRINTS" id="PR00455">
    <property type="entry name" value="HTHTETR"/>
</dbReference>
<accession>A0ABR7WH27</accession>
<evidence type="ECO:0000256" key="3">
    <source>
        <dbReference type="SAM" id="MobiDB-lite"/>
    </source>
</evidence>
<comment type="caution">
    <text evidence="5">The sequence shown here is derived from an EMBL/GenBank/DDBJ whole genome shotgun (WGS) entry which is preliminary data.</text>
</comment>
<reference evidence="5 6" key="1">
    <citation type="submission" date="2020-09" db="EMBL/GenBank/DDBJ databases">
        <title>Novel species in genus Gordonia.</title>
        <authorList>
            <person name="Zhang G."/>
        </authorList>
    </citation>
    <scope>NUCLEOTIDE SEQUENCE [LARGE SCALE GENOMIC DNA]</scope>
    <source>
        <strain evidence="5 6">ON-33</strain>
    </source>
</reference>
<evidence type="ECO:0000313" key="5">
    <source>
        <dbReference type="EMBL" id="MBD1322068.1"/>
    </source>
</evidence>
<dbReference type="SUPFAM" id="SSF46689">
    <property type="entry name" value="Homeodomain-like"/>
    <property type="match status" value="1"/>
</dbReference>
<evidence type="ECO:0000313" key="6">
    <source>
        <dbReference type="Proteomes" id="UP000602395"/>
    </source>
</evidence>
<proteinExistence type="predicted"/>
<keyword evidence="1 2" id="KW-0238">DNA-binding</keyword>
<feature type="DNA-binding region" description="H-T-H motif" evidence="2">
    <location>
        <begin position="44"/>
        <end position="63"/>
    </location>
</feature>
<dbReference type="Gene3D" id="1.10.10.60">
    <property type="entry name" value="Homeodomain-like"/>
    <property type="match status" value="1"/>
</dbReference>
<sequence length="211" mass="23170">MTPQQRSGRGRGRPRTAETGSDNRESILGAARELFSDRGFERSTMREIGRRAGVDPALIHHYFGTKDALLVAALRPEIDVVEMFAGITADTESPGTEFLRRILGFWESNPQQRTRAIALLRVAVTHAEVAGGLREFFLGVARTALADVMAADHREERIGLMISQIAGLVMARYVLDVPAVAGATPEELAQRVGPNIDRYLTGDMTVDSWHS</sequence>